<keyword evidence="1" id="KW-0812">Transmembrane</keyword>
<dbReference type="Proteomes" id="UP001153555">
    <property type="component" value="Unassembled WGS sequence"/>
</dbReference>
<dbReference type="AlphaFoldDB" id="A0A9N7MS17"/>
<evidence type="ECO:0000313" key="3">
    <source>
        <dbReference type="Proteomes" id="UP001153555"/>
    </source>
</evidence>
<name>A0A9N7MS17_STRHE</name>
<feature type="transmembrane region" description="Helical" evidence="1">
    <location>
        <begin position="76"/>
        <end position="95"/>
    </location>
</feature>
<organism evidence="2 3">
    <name type="scientific">Striga hermonthica</name>
    <name type="common">Purple witchweed</name>
    <name type="synonym">Buchnera hermonthica</name>
    <dbReference type="NCBI Taxonomy" id="68872"/>
    <lineage>
        <taxon>Eukaryota</taxon>
        <taxon>Viridiplantae</taxon>
        <taxon>Streptophyta</taxon>
        <taxon>Embryophyta</taxon>
        <taxon>Tracheophyta</taxon>
        <taxon>Spermatophyta</taxon>
        <taxon>Magnoliopsida</taxon>
        <taxon>eudicotyledons</taxon>
        <taxon>Gunneridae</taxon>
        <taxon>Pentapetalae</taxon>
        <taxon>asterids</taxon>
        <taxon>lamiids</taxon>
        <taxon>Lamiales</taxon>
        <taxon>Orobanchaceae</taxon>
        <taxon>Buchnereae</taxon>
        <taxon>Striga</taxon>
    </lineage>
</organism>
<sequence length="174" mass="19553">MALSTPRHRDAEVSSSHRLHALDEAVETHIGEISWKQVFQLALISLTCNKTLSPSSMTPPKMELQLSIPRCVRRHVLDVGGLVVLGFPCALVHGVPIGPPVREIDCSWPARLVLLPWLPDRRSALFMLTDSSLSWTNMLTLSYLIVSVFRCLTVFFENVWMYVGLRFVNSLGKL</sequence>
<comment type="caution">
    <text evidence="2">The sequence shown here is derived from an EMBL/GenBank/DDBJ whole genome shotgun (WGS) entry which is preliminary data.</text>
</comment>
<keyword evidence="3" id="KW-1185">Reference proteome</keyword>
<evidence type="ECO:0000313" key="2">
    <source>
        <dbReference type="EMBL" id="CAA0814558.1"/>
    </source>
</evidence>
<dbReference type="EMBL" id="CACSLK010012206">
    <property type="protein sequence ID" value="CAA0814558.1"/>
    <property type="molecule type" value="Genomic_DNA"/>
</dbReference>
<keyword evidence="1" id="KW-1133">Transmembrane helix</keyword>
<proteinExistence type="predicted"/>
<evidence type="ECO:0000256" key="1">
    <source>
        <dbReference type="SAM" id="Phobius"/>
    </source>
</evidence>
<gene>
    <name evidence="2" type="ORF">SHERM_14845</name>
</gene>
<accession>A0A9N7MS17</accession>
<reference evidence="2" key="1">
    <citation type="submission" date="2019-12" db="EMBL/GenBank/DDBJ databases">
        <authorList>
            <person name="Scholes J."/>
        </authorList>
    </citation>
    <scope>NUCLEOTIDE SEQUENCE</scope>
</reference>
<keyword evidence="1" id="KW-0472">Membrane</keyword>
<feature type="transmembrane region" description="Helical" evidence="1">
    <location>
        <begin position="141"/>
        <end position="163"/>
    </location>
</feature>
<protein>
    <submittedName>
        <fullName evidence="2">Uncharacterized protein</fullName>
    </submittedName>
</protein>